<dbReference type="AlphaFoldDB" id="S4RPG4"/>
<dbReference type="GO" id="GO:0007160">
    <property type="term" value="P:cell-matrix adhesion"/>
    <property type="evidence" value="ECO:0007669"/>
    <property type="project" value="TreeGrafter"/>
</dbReference>
<sequence>MALCGNLTQQLGRADVHILAKRTPLREDIISVAKTCWNSSLAPTVEEVELMGQLVCMLPASYILAMPDEAFALAVEQFKLCLQLNGTQKDAVAVKMRQAFGAPSNWSEDTIIKLGVLLATLSAENIASINSTVTRERNARPTIRAFSGADVASGVASMTGVHPRTHANPAGNSAMCPSSETIANLQEANSQWQSEILACITNQTFIESVEVLGSVKGFKSDQLEALKKKSFTAWGVLSNWTAEQFSSLGYIALNFTPTELSALSIGIAETVTAFASFPEWRPTKASALVEEFLKQYPPANLKEDELAGKGNLICGFSEAQIQEIPKAVFSTVVASLGGAFCSDRIVLRALKEKAVEALGFVSTWTESTLHEVGNIAGGLTPAELSNLNSSLLSYIKPSAVPLLSLDAFKALSPQQLFAFGADNSASSTEEQRGALSPEQRSVLLRVINNIEPKSLPSGVNSAGNSR</sequence>
<dbReference type="PANTHER" id="PTHR23412">
    <property type="entry name" value="STEREOCILIN RELATED"/>
    <property type="match status" value="1"/>
</dbReference>
<evidence type="ECO:0000256" key="3">
    <source>
        <dbReference type="ARBA" id="ARBA00022729"/>
    </source>
</evidence>
<dbReference type="PANTHER" id="PTHR23412:SF18">
    <property type="entry name" value="OTOANCORIN"/>
    <property type="match status" value="1"/>
</dbReference>
<dbReference type="InterPro" id="IPR026664">
    <property type="entry name" value="Stereocilin-rel"/>
</dbReference>
<keyword evidence="4" id="KW-0130">Cell adhesion</keyword>
<evidence type="ECO:0000256" key="2">
    <source>
        <dbReference type="ARBA" id="ARBA00011016"/>
    </source>
</evidence>
<dbReference type="Pfam" id="PF06060">
    <property type="entry name" value="Mesothelin"/>
    <property type="match status" value="1"/>
</dbReference>
<dbReference type="HOGENOM" id="CLU_587371_0_0_1"/>
<dbReference type="GO" id="GO:0016020">
    <property type="term" value="C:membrane"/>
    <property type="evidence" value="ECO:0007669"/>
    <property type="project" value="UniProtKB-SubCell"/>
</dbReference>
<evidence type="ECO:0000256" key="4">
    <source>
        <dbReference type="ARBA" id="ARBA00022889"/>
    </source>
</evidence>
<dbReference type="GeneTree" id="ENSGT00950000182957"/>
<accession>S4RPG4</accession>
<dbReference type="InterPro" id="IPR010335">
    <property type="entry name" value="Mesothelin"/>
</dbReference>
<dbReference type="STRING" id="7757.ENSPMAP00000007100"/>
<dbReference type="Ensembl" id="ENSPMAT00000007132.1">
    <property type="protein sequence ID" value="ENSPMAP00000007100.1"/>
    <property type="gene ID" value="ENSPMAG00000006442.1"/>
</dbReference>
<reference evidence="7" key="2">
    <citation type="submission" date="2025-09" db="UniProtKB">
        <authorList>
            <consortium name="Ensembl"/>
        </authorList>
    </citation>
    <scope>IDENTIFICATION</scope>
</reference>
<dbReference type="GO" id="GO:0009986">
    <property type="term" value="C:cell surface"/>
    <property type="evidence" value="ECO:0007669"/>
    <property type="project" value="TreeGrafter"/>
</dbReference>
<evidence type="ECO:0000313" key="7">
    <source>
        <dbReference type="Ensembl" id="ENSPMAP00000007100.1"/>
    </source>
</evidence>
<keyword evidence="6" id="KW-0325">Glycoprotein</keyword>
<dbReference type="OMA" id="FTDCAET"/>
<reference evidence="7" key="1">
    <citation type="submission" date="2025-08" db="UniProtKB">
        <authorList>
            <consortium name="Ensembl"/>
        </authorList>
    </citation>
    <scope>IDENTIFICATION</scope>
</reference>
<organism evidence="7">
    <name type="scientific">Petromyzon marinus</name>
    <name type="common">Sea lamprey</name>
    <dbReference type="NCBI Taxonomy" id="7757"/>
    <lineage>
        <taxon>Eukaryota</taxon>
        <taxon>Metazoa</taxon>
        <taxon>Chordata</taxon>
        <taxon>Craniata</taxon>
        <taxon>Vertebrata</taxon>
        <taxon>Cyclostomata</taxon>
        <taxon>Hyperoartia</taxon>
        <taxon>Petromyzontiformes</taxon>
        <taxon>Petromyzontidae</taxon>
        <taxon>Petromyzon</taxon>
    </lineage>
</organism>
<protein>
    <recommendedName>
        <fullName evidence="8">Otoancorin</fullName>
    </recommendedName>
</protein>
<keyword evidence="3" id="KW-0732">Signal</keyword>
<evidence type="ECO:0000256" key="1">
    <source>
        <dbReference type="ARBA" id="ARBA00004370"/>
    </source>
</evidence>
<evidence type="ECO:0000256" key="5">
    <source>
        <dbReference type="ARBA" id="ARBA00023136"/>
    </source>
</evidence>
<evidence type="ECO:0000256" key="6">
    <source>
        <dbReference type="ARBA" id="ARBA00023180"/>
    </source>
</evidence>
<name>S4RPG4_PETMA</name>
<keyword evidence="5" id="KW-0472">Membrane</keyword>
<evidence type="ECO:0008006" key="8">
    <source>
        <dbReference type="Google" id="ProtNLM"/>
    </source>
</evidence>
<comment type="subcellular location">
    <subcellularLocation>
        <location evidence="1">Membrane</location>
    </subcellularLocation>
</comment>
<comment type="similarity">
    <text evidence="2">Belongs to the mesothelin family.</text>
</comment>
<proteinExistence type="inferred from homology"/>